<keyword evidence="1" id="KW-0802">TPR repeat</keyword>
<dbReference type="PATRIC" id="fig|1231392.3.peg.1276"/>
<keyword evidence="4" id="KW-1185">Reference proteome</keyword>
<dbReference type="eggNOG" id="COG5010">
    <property type="taxonomic scope" value="Bacteria"/>
</dbReference>
<feature type="repeat" description="TPR" evidence="1">
    <location>
        <begin position="172"/>
        <end position="205"/>
    </location>
</feature>
<sequence length="287" mass="30883">MTTRRPALTICLLAGAMLAGCAGGTVDVQRALKDVNVIDESNLNDIMASAADPGEAVLYFRRSADAEPDRIALQRGLGRALVRDGQAAQGAAVWSRVVRMPGATSEDGIDYADALIRTNDWAGAAAQLNTIPPTYETYRRYRLEAMVADSNRQWNKADSFYQTAAGLTSKPAPVLNNWGYSKLTRGEYAAAERLFAEAVESEPDLFTAKNNLVMARGAQRKYDLPVMSMSQTEQAQLLHTLALTAIKQGDVSIGRGLLEEAVAAHPQHFESAARALAALEGNAIGRS</sequence>
<evidence type="ECO:0000256" key="1">
    <source>
        <dbReference type="PROSITE-ProRule" id="PRU00339"/>
    </source>
</evidence>
<comment type="caution">
    <text evidence="3">The sequence shown here is derived from an EMBL/GenBank/DDBJ whole genome shotgun (WGS) entry which is preliminary data.</text>
</comment>
<gene>
    <name evidence="3" type="ORF">OCGS_1272</name>
</gene>
<dbReference type="Proteomes" id="UP000006765">
    <property type="component" value="Unassembled WGS sequence"/>
</dbReference>
<reference evidence="3 4" key="1">
    <citation type="journal article" date="2012" name="J. Bacteriol.">
        <title>Draft Genome Sequence of Oceaniovalibus guishaninsula JLT2003T.</title>
        <authorList>
            <person name="Tang K."/>
            <person name="Liu K."/>
            <person name="Jiao N."/>
        </authorList>
    </citation>
    <scope>NUCLEOTIDE SEQUENCE [LARGE SCALE GENOMIC DNA]</scope>
    <source>
        <strain evidence="3 4">JLT2003</strain>
    </source>
</reference>
<feature type="signal peptide" evidence="2">
    <location>
        <begin position="1"/>
        <end position="21"/>
    </location>
</feature>
<keyword evidence="2" id="KW-0732">Signal</keyword>
<evidence type="ECO:0000313" key="3">
    <source>
        <dbReference type="EMBL" id="EKE44434.1"/>
    </source>
</evidence>
<dbReference type="OrthoDB" id="7819234at2"/>
<dbReference type="AlphaFoldDB" id="K2HNI7"/>
<dbReference type="InterPro" id="IPR019734">
    <property type="entry name" value="TPR_rpt"/>
</dbReference>
<dbReference type="STRING" id="1231392.OCGS_1272"/>
<dbReference type="EMBL" id="AMGO01000021">
    <property type="protein sequence ID" value="EKE44434.1"/>
    <property type="molecule type" value="Genomic_DNA"/>
</dbReference>
<proteinExistence type="predicted"/>
<dbReference type="PROSITE" id="PS50005">
    <property type="entry name" value="TPR"/>
    <property type="match status" value="1"/>
</dbReference>
<name>K2HNI7_9RHOB</name>
<accession>K2HNI7</accession>
<feature type="chain" id="PRO_5003858369" evidence="2">
    <location>
        <begin position="22"/>
        <end position="287"/>
    </location>
</feature>
<dbReference type="Gene3D" id="1.25.40.10">
    <property type="entry name" value="Tetratricopeptide repeat domain"/>
    <property type="match status" value="1"/>
</dbReference>
<organism evidence="3 4">
    <name type="scientific">Oceaniovalibus guishaninsula JLT2003</name>
    <dbReference type="NCBI Taxonomy" id="1231392"/>
    <lineage>
        <taxon>Bacteria</taxon>
        <taxon>Pseudomonadati</taxon>
        <taxon>Pseudomonadota</taxon>
        <taxon>Alphaproteobacteria</taxon>
        <taxon>Rhodobacterales</taxon>
        <taxon>Roseobacteraceae</taxon>
        <taxon>Oceaniovalibus</taxon>
    </lineage>
</organism>
<evidence type="ECO:0000313" key="4">
    <source>
        <dbReference type="Proteomes" id="UP000006765"/>
    </source>
</evidence>
<evidence type="ECO:0000256" key="2">
    <source>
        <dbReference type="SAM" id="SignalP"/>
    </source>
</evidence>
<dbReference type="SUPFAM" id="SSF48452">
    <property type="entry name" value="TPR-like"/>
    <property type="match status" value="1"/>
</dbReference>
<dbReference type="PROSITE" id="PS51257">
    <property type="entry name" value="PROKAR_LIPOPROTEIN"/>
    <property type="match status" value="1"/>
</dbReference>
<protein>
    <submittedName>
        <fullName evidence="3">Tetratricopeptide region</fullName>
    </submittedName>
</protein>
<dbReference type="RefSeq" id="WP_007426424.1">
    <property type="nucleotide sequence ID" value="NZ_AMGO01000021.1"/>
</dbReference>
<dbReference type="InterPro" id="IPR011990">
    <property type="entry name" value="TPR-like_helical_dom_sf"/>
</dbReference>